<dbReference type="GO" id="GO:0016491">
    <property type="term" value="F:oxidoreductase activity"/>
    <property type="evidence" value="ECO:0007669"/>
    <property type="project" value="UniProtKB-KW"/>
</dbReference>
<dbReference type="EC" id="1.-.-.-" evidence="2"/>
<dbReference type="EMBL" id="CP163443">
    <property type="protein sequence ID" value="XDQ58427.1"/>
    <property type="molecule type" value="Genomic_DNA"/>
</dbReference>
<protein>
    <submittedName>
        <fullName evidence="2">PPOX class F420-dependent oxidoreductase</fullName>
        <ecNumber evidence="2">1.-.-.-</ecNumber>
    </submittedName>
</protein>
<name>A0AB39RT37_9ACTN</name>
<dbReference type="NCBIfam" id="TIGR04023">
    <property type="entry name" value="PPOX_MSMEG_5819"/>
    <property type="match status" value="1"/>
</dbReference>
<dbReference type="Gene3D" id="2.30.110.10">
    <property type="entry name" value="Electron Transport, Fmn-binding Protein, Chain A"/>
    <property type="match status" value="1"/>
</dbReference>
<dbReference type="Pfam" id="PF01243">
    <property type="entry name" value="PNPOx_N"/>
    <property type="match status" value="1"/>
</dbReference>
<gene>
    <name evidence="2" type="ORF">AB5J53_45760</name>
</gene>
<keyword evidence="2" id="KW-0560">Oxidoreductase</keyword>
<accession>A0AB39RT37</accession>
<dbReference type="SUPFAM" id="SSF50475">
    <property type="entry name" value="FMN-binding split barrel"/>
    <property type="match status" value="1"/>
</dbReference>
<feature type="domain" description="Pyridoxamine 5'-phosphate oxidase N-terminal" evidence="1">
    <location>
        <begin position="8"/>
        <end position="93"/>
    </location>
</feature>
<sequence length="143" mass="15870">MSFTDEEIAYMRSQPLTRVATLAPDGRQPDVVPLAFEYDGTYFWVGGTGAAVAGTRKFRNVMAGHHEVALVIDDLVSLDPFIARGVRVYGRAEEPVERVGMVGPGLYMRITPTVSWSWNLEGRPAGKEWYPSRRTVHETPSGD</sequence>
<dbReference type="InterPro" id="IPR024031">
    <property type="entry name" value="MSMEG_5819/OxyR"/>
</dbReference>
<reference evidence="2" key="1">
    <citation type="submission" date="2024-07" db="EMBL/GenBank/DDBJ databases">
        <authorList>
            <person name="Yu S.T."/>
        </authorList>
    </citation>
    <scope>NUCLEOTIDE SEQUENCE</scope>
    <source>
        <strain evidence="2">R41</strain>
    </source>
</reference>
<dbReference type="RefSeq" id="WP_369251477.1">
    <property type="nucleotide sequence ID" value="NZ_CP163443.1"/>
</dbReference>
<organism evidence="2">
    <name type="scientific">Streptomyces sp. R41</name>
    <dbReference type="NCBI Taxonomy" id="3238632"/>
    <lineage>
        <taxon>Bacteria</taxon>
        <taxon>Bacillati</taxon>
        <taxon>Actinomycetota</taxon>
        <taxon>Actinomycetes</taxon>
        <taxon>Kitasatosporales</taxon>
        <taxon>Streptomycetaceae</taxon>
        <taxon>Streptomyces</taxon>
    </lineage>
</organism>
<evidence type="ECO:0000313" key="2">
    <source>
        <dbReference type="EMBL" id="XDQ58427.1"/>
    </source>
</evidence>
<dbReference type="InterPro" id="IPR011576">
    <property type="entry name" value="Pyridox_Oxase_N"/>
</dbReference>
<dbReference type="InterPro" id="IPR012349">
    <property type="entry name" value="Split_barrel_FMN-bd"/>
</dbReference>
<proteinExistence type="predicted"/>
<evidence type="ECO:0000259" key="1">
    <source>
        <dbReference type="Pfam" id="PF01243"/>
    </source>
</evidence>
<dbReference type="AlphaFoldDB" id="A0AB39RT37"/>